<evidence type="ECO:0000256" key="3">
    <source>
        <dbReference type="ARBA" id="ARBA00022475"/>
    </source>
</evidence>
<dbReference type="NCBIfam" id="TIGR00437">
    <property type="entry name" value="feoB"/>
    <property type="match status" value="1"/>
</dbReference>
<dbReference type="Pfam" id="PF07664">
    <property type="entry name" value="FeoB_C"/>
    <property type="match status" value="1"/>
</dbReference>
<dbReference type="GO" id="GO:0005886">
    <property type="term" value="C:plasma membrane"/>
    <property type="evidence" value="ECO:0007669"/>
    <property type="project" value="UniProtKB-SubCell"/>
</dbReference>
<dbReference type="InterPro" id="IPR011642">
    <property type="entry name" value="Gate_dom"/>
</dbReference>
<evidence type="ECO:0000256" key="5">
    <source>
        <dbReference type="ARBA" id="ARBA00022519"/>
    </source>
</evidence>
<dbReference type="Gene3D" id="1.10.287.1770">
    <property type="match status" value="1"/>
</dbReference>
<feature type="binding site" evidence="15">
    <location>
        <position position="39"/>
    </location>
    <ligand>
        <name>Mg(2+)</name>
        <dbReference type="ChEBI" id="CHEBI:18420"/>
        <label>2</label>
    </ligand>
</feature>
<dbReference type="PRINTS" id="PR00326">
    <property type="entry name" value="GTP1OBG"/>
</dbReference>
<dbReference type="Pfam" id="PF02421">
    <property type="entry name" value="FeoB_N"/>
    <property type="match status" value="1"/>
</dbReference>
<dbReference type="PROSITE" id="PS51711">
    <property type="entry name" value="G_FEOB"/>
    <property type="match status" value="1"/>
</dbReference>
<keyword evidence="12 16" id="KW-0472">Membrane</keyword>
<sequence>MSKECCDTNQGTPDDSHYTIGLLGNPNCGKSTLFNTLTGSRQKIGNWPGVTVDRKVGQFEYKDIPFDVVDLPGVYSLDNSARSLDEKVTRDYILSSEPDLIVNVLNASNLERNLYLSGQLLEMQVPMVIALNMMDLADSHDIEIDQIALAEKFGCPVIAIAAHKSIGIEDLMQVVLQASQNHQPPTKQLPYSEDIDQAVTELLSSLPEDHPQCEHVNCRWMAAQVLDGDTGVKDFKTIEQPILDHAQTLREKIEQKNNEDIDILLADCRYGFAREVTQLVVSRPDDYKYSLSDRIDNIVLNRFLGIPIFLSVIYLMFLFTINLGGAFIDFFDIAAGAIFIDGFGEILSALGFPDWLRVIFANGLGGGFQVVATFIPIIGFLYLFLSFVESTGYMMRAAFVVDRFMRTLGLPGKAFVPLIVGFGCNVPSIMATRTLENHRERIITVMMAPFMSCGARLSVYALFAAAFFPEGGQNIVFLLYIVGILFAIFTAFIIKSTLLPGEASPFLMELPTYHMPKPRDVLIRTWSRLKGFLLDAGKIIILMVLVINFLNSWGTDGSFGNEDQKDSVLSAISRSITPVFSPMGIEEDNWPATVGIFTGVLAKEVVVGTLDAIYSQMDQPVITASEDVEFSLSDSLNEAIQTVPANLLDVLNNLTDPLGFNVLDSTSDQSAAADEQGVDSATFGAMVKRFDGQVGAFAYLLFILLYAPCVAATAAIYREAGARWMWFALAWSTGMAWSASTLFYQLARFNQHPVSSALWTGSILFVVIIAISYMRYAGRSKQKLTEASA</sequence>
<comment type="caution">
    <text evidence="18">The sequence shown here is derived from an EMBL/GenBank/DDBJ whole genome shotgun (WGS) entry which is preliminary data.</text>
</comment>
<evidence type="ECO:0000256" key="15">
    <source>
        <dbReference type="PIRSR" id="PIRSR603373-2"/>
    </source>
</evidence>
<evidence type="ECO:0000259" key="17">
    <source>
        <dbReference type="PROSITE" id="PS51711"/>
    </source>
</evidence>
<dbReference type="FunFam" id="3.40.50.300:FF:000426">
    <property type="entry name" value="Ferrous iron transport protein B"/>
    <property type="match status" value="1"/>
</dbReference>
<keyword evidence="19" id="KW-1185">Reference proteome</keyword>
<evidence type="ECO:0000256" key="9">
    <source>
        <dbReference type="ARBA" id="ARBA00023004"/>
    </source>
</evidence>
<feature type="transmembrane region" description="Helical" evidence="16">
    <location>
        <begin position="532"/>
        <end position="550"/>
    </location>
</feature>
<dbReference type="Pfam" id="PF07670">
    <property type="entry name" value="Gate"/>
    <property type="match status" value="2"/>
</dbReference>
<evidence type="ECO:0000313" key="19">
    <source>
        <dbReference type="Proteomes" id="UP000254266"/>
    </source>
</evidence>
<keyword evidence="8 16" id="KW-1133">Transmembrane helix</keyword>
<dbReference type="Gene3D" id="3.40.50.300">
    <property type="entry name" value="P-loop containing nucleotide triphosphate hydrolases"/>
    <property type="match status" value="1"/>
</dbReference>
<evidence type="ECO:0000256" key="16">
    <source>
        <dbReference type="RuleBase" id="RU362098"/>
    </source>
</evidence>
<dbReference type="AlphaFoldDB" id="A0A370DA73"/>
<keyword evidence="7 14" id="KW-0547">Nucleotide-binding</keyword>
<feature type="transmembrane region" description="Helical" evidence="16">
    <location>
        <begin position="333"/>
        <end position="352"/>
    </location>
</feature>
<keyword evidence="11 14" id="KW-0342">GTP-binding</keyword>
<feature type="domain" description="FeoB-type G" evidence="17">
    <location>
        <begin position="17"/>
        <end position="181"/>
    </location>
</feature>
<evidence type="ECO:0000256" key="4">
    <source>
        <dbReference type="ARBA" id="ARBA00022496"/>
    </source>
</evidence>
<evidence type="ECO:0000256" key="2">
    <source>
        <dbReference type="ARBA" id="ARBA00022448"/>
    </source>
</evidence>
<feature type="binding site" evidence="15">
    <location>
        <position position="38"/>
    </location>
    <ligand>
        <name>Mg(2+)</name>
        <dbReference type="ChEBI" id="CHEBI:18420"/>
        <label>2</label>
    </ligand>
</feature>
<dbReference type="Proteomes" id="UP000254266">
    <property type="component" value="Unassembled WGS sequence"/>
</dbReference>
<comment type="subcellular location">
    <subcellularLocation>
        <location evidence="1 16">Cell inner membrane</location>
        <topology evidence="1 16">Multi-pass membrane protein</topology>
    </subcellularLocation>
</comment>
<keyword evidence="3" id="KW-1003">Cell membrane</keyword>
<gene>
    <name evidence="18" type="ORF">DIZ80_14255</name>
</gene>
<dbReference type="PANTHER" id="PTHR43185">
    <property type="entry name" value="FERROUS IRON TRANSPORT PROTEIN B"/>
    <property type="match status" value="1"/>
</dbReference>
<feature type="transmembrane region" description="Helical" evidence="16">
    <location>
        <begin position="696"/>
        <end position="717"/>
    </location>
</feature>
<evidence type="ECO:0000256" key="8">
    <source>
        <dbReference type="ARBA" id="ARBA00022989"/>
    </source>
</evidence>
<dbReference type="InterPro" id="IPR050860">
    <property type="entry name" value="FeoB_GTPase"/>
</dbReference>
<keyword evidence="2 16" id="KW-0813">Transport</keyword>
<dbReference type="Pfam" id="PF17910">
    <property type="entry name" value="FeoB_Cyto"/>
    <property type="match status" value="1"/>
</dbReference>
<protein>
    <recommendedName>
        <fullName evidence="13 16">Ferrous iron transport protein B</fullName>
    </recommendedName>
</protein>
<feature type="transmembrane region" description="Helical" evidence="16">
    <location>
        <begin position="724"/>
        <end position="744"/>
    </location>
</feature>
<dbReference type="InterPro" id="IPR011640">
    <property type="entry name" value="Fe2_transport_prot_B_C"/>
</dbReference>
<name>A0A370DA73_9GAMM</name>
<dbReference type="SUPFAM" id="SSF52540">
    <property type="entry name" value="P-loop containing nucleoside triphosphate hydrolases"/>
    <property type="match status" value="1"/>
</dbReference>
<dbReference type="InterPro" id="IPR027417">
    <property type="entry name" value="P-loop_NTPase"/>
</dbReference>
<dbReference type="NCBIfam" id="NF007105">
    <property type="entry name" value="PRK09554.1"/>
    <property type="match status" value="1"/>
</dbReference>
<evidence type="ECO:0000313" key="18">
    <source>
        <dbReference type="EMBL" id="RDH81264.1"/>
    </source>
</evidence>
<comment type="function">
    <text evidence="16">Probable transporter of a GTP-driven Fe(2+) uptake system.</text>
</comment>
<keyword evidence="15" id="KW-0479">Metal-binding</keyword>
<dbReference type="NCBIfam" id="TIGR00231">
    <property type="entry name" value="small_GTP"/>
    <property type="match status" value="1"/>
</dbReference>
<feature type="binding site" evidence="14">
    <location>
        <begin position="132"/>
        <end position="135"/>
    </location>
    <ligand>
        <name>GTP</name>
        <dbReference type="ChEBI" id="CHEBI:37565"/>
        <label>1</label>
    </ligand>
</feature>
<feature type="transmembrane region" description="Helical" evidence="16">
    <location>
        <begin position="474"/>
        <end position="494"/>
    </location>
</feature>
<dbReference type="InterPro" id="IPR041069">
    <property type="entry name" value="FeoB_Cyto"/>
</dbReference>
<dbReference type="GO" id="GO:0015093">
    <property type="term" value="F:ferrous iron transmembrane transporter activity"/>
    <property type="evidence" value="ECO:0007669"/>
    <property type="project" value="UniProtKB-UniRule"/>
</dbReference>
<evidence type="ECO:0000256" key="12">
    <source>
        <dbReference type="ARBA" id="ARBA00023136"/>
    </source>
</evidence>
<keyword evidence="6 16" id="KW-0812">Transmembrane</keyword>
<feature type="binding site" evidence="14">
    <location>
        <begin position="49"/>
        <end position="53"/>
    </location>
    <ligand>
        <name>GTP</name>
        <dbReference type="ChEBI" id="CHEBI:37565"/>
        <label>1</label>
    </ligand>
</feature>
<evidence type="ECO:0000256" key="10">
    <source>
        <dbReference type="ARBA" id="ARBA00023065"/>
    </source>
</evidence>
<proteinExistence type="inferred from homology"/>
<evidence type="ECO:0000256" key="14">
    <source>
        <dbReference type="PIRSR" id="PIRSR603373-1"/>
    </source>
</evidence>
<keyword evidence="5" id="KW-0997">Cell inner membrane</keyword>
<dbReference type="CDD" id="cd01879">
    <property type="entry name" value="FeoB"/>
    <property type="match status" value="1"/>
</dbReference>
<dbReference type="InterPro" id="IPR030389">
    <property type="entry name" value="G_FEOB_dom"/>
</dbReference>
<dbReference type="GO" id="GO:0046872">
    <property type="term" value="F:metal ion binding"/>
    <property type="evidence" value="ECO:0007669"/>
    <property type="project" value="UniProtKB-KW"/>
</dbReference>
<feature type="binding site" evidence="14">
    <location>
        <begin position="70"/>
        <end position="73"/>
    </location>
    <ligand>
        <name>GTP</name>
        <dbReference type="ChEBI" id="CHEBI:37565"/>
        <label>1</label>
    </ligand>
</feature>
<feature type="transmembrane region" description="Helical" evidence="16">
    <location>
        <begin position="364"/>
        <end position="385"/>
    </location>
</feature>
<dbReference type="InterPro" id="IPR003373">
    <property type="entry name" value="Fe2_transport_prot-B"/>
</dbReference>
<dbReference type="GO" id="GO:0005525">
    <property type="term" value="F:GTP binding"/>
    <property type="evidence" value="ECO:0007669"/>
    <property type="project" value="UniProtKB-KW"/>
</dbReference>
<feature type="transmembrane region" description="Helical" evidence="16">
    <location>
        <begin position="756"/>
        <end position="774"/>
    </location>
</feature>
<evidence type="ECO:0000256" key="1">
    <source>
        <dbReference type="ARBA" id="ARBA00004429"/>
    </source>
</evidence>
<keyword evidence="4 16" id="KW-0410">Iron transport</keyword>
<keyword evidence="10" id="KW-0406">Ion transport</keyword>
<evidence type="ECO:0000256" key="6">
    <source>
        <dbReference type="ARBA" id="ARBA00022692"/>
    </source>
</evidence>
<evidence type="ECO:0000256" key="11">
    <source>
        <dbReference type="ARBA" id="ARBA00023134"/>
    </source>
</evidence>
<keyword evidence="9 16" id="KW-0408">Iron</keyword>
<feature type="binding site" evidence="15">
    <location>
        <position position="36"/>
    </location>
    <ligand>
        <name>Mg(2+)</name>
        <dbReference type="ChEBI" id="CHEBI:18420"/>
        <label>2</label>
    </ligand>
</feature>
<accession>A0A370DA73</accession>
<dbReference type="PANTHER" id="PTHR43185:SF1">
    <property type="entry name" value="FE(2+) TRANSPORTER FEOB"/>
    <property type="match status" value="1"/>
</dbReference>
<keyword evidence="15" id="KW-0460">Magnesium</keyword>
<feature type="binding site" evidence="14">
    <location>
        <begin position="24"/>
        <end position="31"/>
    </location>
    <ligand>
        <name>GTP</name>
        <dbReference type="ChEBI" id="CHEBI:37565"/>
        <label>1</label>
    </ligand>
</feature>
<evidence type="ECO:0000256" key="7">
    <source>
        <dbReference type="ARBA" id="ARBA00022741"/>
    </source>
</evidence>
<comment type="similarity">
    <text evidence="16">Belongs to the TRAFAC class TrmE-Era-EngA-EngB-Septin-like GTPase superfamily. FeoB GTPase (TC 9.A.8) family.</text>
</comment>
<feature type="transmembrane region" description="Helical" evidence="16">
    <location>
        <begin position="303"/>
        <end position="327"/>
    </location>
</feature>
<evidence type="ECO:0000256" key="13">
    <source>
        <dbReference type="NCBIfam" id="TIGR00437"/>
    </source>
</evidence>
<organism evidence="18 19">
    <name type="scientific">endosymbiont of Galathealinum brachiosum</name>
    <dbReference type="NCBI Taxonomy" id="2200906"/>
    <lineage>
        <taxon>Bacteria</taxon>
        <taxon>Pseudomonadati</taxon>
        <taxon>Pseudomonadota</taxon>
        <taxon>Gammaproteobacteria</taxon>
        <taxon>sulfur-oxidizing symbionts</taxon>
    </lineage>
</organism>
<reference evidence="18 19" key="1">
    <citation type="journal article" date="2018" name="ISME J.">
        <title>Endosymbiont genomes yield clues of tubeworm success.</title>
        <authorList>
            <person name="Li Y."/>
            <person name="Liles M.R."/>
            <person name="Halanych K.M."/>
        </authorList>
    </citation>
    <scope>NUCLEOTIDE SEQUENCE [LARGE SCALE GENOMIC DNA]</scope>
    <source>
        <strain evidence="18">A1464</strain>
    </source>
</reference>
<dbReference type="InterPro" id="IPR005225">
    <property type="entry name" value="Small_GTP-bd"/>
</dbReference>
<dbReference type="InterPro" id="IPR006073">
    <property type="entry name" value="GTP-bd"/>
</dbReference>
<feature type="transmembrane region" description="Helical" evidence="16">
    <location>
        <begin position="414"/>
        <end position="431"/>
    </location>
</feature>
<feature type="binding site" evidence="15">
    <location>
        <position position="35"/>
    </location>
    <ligand>
        <name>Mg(2+)</name>
        <dbReference type="ChEBI" id="CHEBI:18420"/>
        <label>2</label>
    </ligand>
</feature>
<feature type="transmembrane region" description="Helical" evidence="16">
    <location>
        <begin position="443"/>
        <end position="468"/>
    </location>
</feature>
<dbReference type="EMBL" id="QFXC01000013">
    <property type="protein sequence ID" value="RDH81264.1"/>
    <property type="molecule type" value="Genomic_DNA"/>
</dbReference>